<evidence type="ECO:0000256" key="9">
    <source>
        <dbReference type="ARBA" id="ARBA00023277"/>
    </source>
</evidence>
<proteinExistence type="inferred from homology"/>
<gene>
    <name evidence="14" type="ORF">HA50_09640</name>
</gene>
<evidence type="ECO:0000256" key="8">
    <source>
        <dbReference type="ARBA" id="ARBA00022840"/>
    </source>
</evidence>
<evidence type="ECO:0000256" key="11">
    <source>
        <dbReference type="ARBA" id="ARBA00037880"/>
    </source>
</evidence>
<evidence type="ECO:0000256" key="1">
    <source>
        <dbReference type="ARBA" id="ARBA00012122"/>
    </source>
</evidence>
<name>A0A1X1EUB8_PANCY</name>
<dbReference type="GO" id="GO:0046872">
    <property type="term" value="F:metal ion binding"/>
    <property type="evidence" value="ECO:0007669"/>
    <property type="project" value="UniProtKB-KW"/>
</dbReference>
<dbReference type="AlphaFoldDB" id="A0A1X1EUB8"/>
<accession>A0A1X1EUB8</accession>
<keyword evidence="7" id="KW-0862">Zinc</keyword>
<evidence type="ECO:0000256" key="2">
    <source>
        <dbReference type="ARBA" id="ARBA00014974"/>
    </source>
</evidence>
<sequence length="305" mass="32864">MRYGFDIGGTKIEIAAYDDRMQQLFRQRVATPGEDYTAFLNCLVELTLEADQQFGCKGKVGIGLPGITDPRTQQQLSANVPCLTGRNLKRDIETLLNRPVAIGNDCHCFALSEAHSPQTLDYSVVFGVIIGTGAGGGLVVNKQLFSGKHGMAGEWGHLPVPARLIQRYQLPSFACNCGLKDCYERYVSGRGLLALSQHFGHPARDLPALMVSFRQQDPLAQQLFSMFIAILASALAGLQMMLDIDAFVLGGGLSNIPEIYPRLPDAMREGLFAVSPPAVILPPVFGDSSGVRGAALLNSVQEGAL</sequence>
<dbReference type="SUPFAM" id="SSF53067">
    <property type="entry name" value="Actin-like ATPase domain"/>
    <property type="match status" value="1"/>
</dbReference>
<dbReference type="GO" id="GO:0005524">
    <property type="term" value="F:ATP binding"/>
    <property type="evidence" value="ECO:0007669"/>
    <property type="project" value="UniProtKB-KW"/>
</dbReference>
<dbReference type="RefSeq" id="WP_084874742.1">
    <property type="nucleotide sequence ID" value="NZ_JAGGMY010000001.1"/>
</dbReference>
<evidence type="ECO:0000256" key="6">
    <source>
        <dbReference type="ARBA" id="ARBA00022777"/>
    </source>
</evidence>
<evidence type="ECO:0000256" key="5">
    <source>
        <dbReference type="ARBA" id="ARBA00022741"/>
    </source>
</evidence>
<keyword evidence="6 14" id="KW-0418">Kinase</keyword>
<dbReference type="PANTHER" id="PTHR18964:SF162">
    <property type="entry name" value="N-ACETYL-D-GLUCOSAMINE KINASE"/>
    <property type="match status" value="1"/>
</dbReference>
<dbReference type="OrthoDB" id="9810372at2"/>
<dbReference type="Pfam" id="PF00480">
    <property type="entry name" value="ROK"/>
    <property type="match status" value="1"/>
</dbReference>
<keyword evidence="3" id="KW-0808">Transferase</keyword>
<dbReference type="CDD" id="cd24057">
    <property type="entry name" value="ASKHA_NBD_ROK_NAGK"/>
    <property type="match status" value="1"/>
</dbReference>
<organism evidence="14 15">
    <name type="scientific">Pantoea cypripedii</name>
    <name type="common">Pectobacterium cypripedii</name>
    <name type="synonym">Erwinia cypripedii</name>
    <dbReference type="NCBI Taxonomy" id="55209"/>
    <lineage>
        <taxon>Bacteria</taxon>
        <taxon>Pseudomonadati</taxon>
        <taxon>Pseudomonadota</taxon>
        <taxon>Gammaproteobacteria</taxon>
        <taxon>Enterobacterales</taxon>
        <taxon>Erwiniaceae</taxon>
        <taxon>Pantoea</taxon>
    </lineage>
</organism>
<dbReference type="Gene3D" id="3.30.420.40">
    <property type="match status" value="2"/>
</dbReference>
<comment type="catalytic activity">
    <reaction evidence="13">
        <text>N-acetyl-D-glucosamine + ATP = N-acetyl-D-glucosamine 6-phosphate + ADP + H(+)</text>
        <dbReference type="Rhea" id="RHEA:17417"/>
        <dbReference type="ChEBI" id="CHEBI:15378"/>
        <dbReference type="ChEBI" id="CHEBI:30616"/>
        <dbReference type="ChEBI" id="CHEBI:57513"/>
        <dbReference type="ChEBI" id="CHEBI:456216"/>
        <dbReference type="ChEBI" id="CHEBI:506227"/>
        <dbReference type="EC" id="2.7.1.59"/>
    </reaction>
</comment>
<keyword evidence="5" id="KW-0547">Nucleotide-binding</keyword>
<dbReference type="STRING" id="55209.HA50_09640"/>
<keyword evidence="9" id="KW-0119">Carbohydrate metabolism</keyword>
<evidence type="ECO:0000256" key="4">
    <source>
        <dbReference type="ARBA" id="ARBA00022723"/>
    </source>
</evidence>
<dbReference type="GO" id="GO:0045127">
    <property type="term" value="F:N-acetylglucosamine kinase activity"/>
    <property type="evidence" value="ECO:0007669"/>
    <property type="project" value="UniProtKB-EC"/>
</dbReference>
<evidence type="ECO:0000256" key="3">
    <source>
        <dbReference type="ARBA" id="ARBA00022679"/>
    </source>
</evidence>
<evidence type="ECO:0000256" key="7">
    <source>
        <dbReference type="ARBA" id="ARBA00022833"/>
    </source>
</evidence>
<evidence type="ECO:0000313" key="15">
    <source>
        <dbReference type="Proteomes" id="UP000193749"/>
    </source>
</evidence>
<evidence type="ECO:0000256" key="10">
    <source>
        <dbReference type="ARBA" id="ARBA00031123"/>
    </source>
</evidence>
<dbReference type="InterPro" id="IPR000600">
    <property type="entry name" value="ROK"/>
</dbReference>
<evidence type="ECO:0000256" key="13">
    <source>
        <dbReference type="ARBA" id="ARBA00049065"/>
    </source>
</evidence>
<comment type="pathway">
    <text evidence="11">Cell wall biogenesis; peptidoglycan recycling.</text>
</comment>
<reference evidence="14 15" key="1">
    <citation type="journal article" date="2017" name="Antonie Van Leeuwenhoek">
        <title>Phylogenomic resolution of the bacterial genus Pantoea and its relationship with Erwinia and Tatumella.</title>
        <authorList>
            <person name="Palmer M."/>
            <person name="Steenkamp E.T."/>
            <person name="Coetzee M.P."/>
            <person name="Chan W.Y."/>
            <person name="van Zyl E."/>
            <person name="De Maayer P."/>
            <person name="Coutinho T.A."/>
            <person name="Blom J."/>
            <person name="Smits T.H."/>
            <person name="Duffy B."/>
            <person name="Venter S.N."/>
        </authorList>
    </citation>
    <scope>NUCLEOTIDE SEQUENCE [LARGE SCALE GENOMIC DNA]</scope>
    <source>
        <strain evidence="14 15">LMG 2657</strain>
    </source>
</reference>
<evidence type="ECO:0000313" key="14">
    <source>
        <dbReference type="EMBL" id="ORM93596.1"/>
    </source>
</evidence>
<dbReference type="PANTHER" id="PTHR18964">
    <property type="entry name" value="ROK (REPRESSOR, ORF, KINASE) FAMILY"/>
    <property type="match status" value="1"/>
</dbReference>
<comment type="similarity">
    <text evidence="12">Belongs to the ROK (NagC/XylR) family. NagK subfamily.</text>
</comment>
<evidence type="ECO:0000256" key="12">
    <source>
        <dbReference type="ARBA" id="ARBA00038116"/>
    </source>
</evidence>
<dbReference type="EMBL" id="MLJI01000001">
    <property type="protein sequence ID" value="ORM93596.1"/>
    <property type="molecule type" value="Genomic_DNA"/>
</dbReference>
<dbReference type="EC" id="2.7.1.59" evidence="1"/>
<keyword evidence="15" id="KW-1185">Reference proteome</keyword>
<keyword evidence="4" id="KW-0479">Metal-binding</keyword>
<dbReference type="Proteomes" id="UP000193749">
    <property type="component" value="Unassembled WGS sequence"/>
</dbReference>
<keyword evidence="8" id="KW-0067">ATP-binding</keyword>
<dbReference type="InterPro" id="IPR043129">
    <property type="entry name" value="ATPase_NBD"/>
</dbReference>
<comment type="caution">
    <text evidence="14">The sequence shown here is derived from an EMBL/GenBank/DDBJ whole genome shotgun (WGS) entry which is preliminary data.</text>
</comment>
<protein>
    <recommendedName>
        <fullName evidence="2">N-acetyl-D-glucosamine kinase</fullName>
        <ecNumber evidence="1">2.7.1.59</ecNumber>
    </recommendedName>
    <alternativeName>
        <fullName evidence="10">GlcNAc kinase</fullName>
    </alternativeName>
</protein>